<sequence>MRPTTIRLIRRGNPKGSIACRKSHKSASCQAATEWQGGKTNIRMKPELVKRQSCCTLASNDGRQLQTSCRSSLTEYRYVQSKRTNYETTAISGLMDGNRIRQFVKQIVITYLNGDCLNQNAARLWRIAPEYLTWQRSSHSSLSKGKPCTWQRGTVGLL</sequence>
<accession>A0A7W6HU05</accession>
<comment type="caution">
    <text evidence="1">The sequence shown here is derived from an EMBL/GenBank/DDBJ whole genome shotgun (WGS) entry which is preliminary data.</text>
</comment>
<dbReference type="OrthoDB" id="1094158at2"/>
<name>A0A7W6HU05_9BACT</name>
<evidence type="ECO:0000313" key="2">
    <source>
        <dbReference type="Proteomes" id="UP000546007"/>
    </source>
</evidence>
<dbReference type="EMBL" id="JACIES010000001">
    <property type="protein sequence ID" value="MBB4024955.1"/>
    <property type="molecule type" value="Genomic_DNA"/>
</dbReference>
<evidence type="ECO:0000313" key="1">
    <source>
        <dbReference type="EMBL" id="MBB4024955.1"/>
    </source>
</evidence>
<dbReference type="AlphaFoldDB" id="A0A7W6HU05"/>
<proteinExistence type="predicted"/>
<reference evidence="1 2" key="1">
    <citation type="submission" date="2020-08" db="EMBL/GenBank/DDBJ databases">
        <title>Genomic Encyclopedia of Type Strains, Phase IV (KMG-IV): sequencing the most valuable type-strain genomes for metagenomic binning, comparative biology and taxonomic classification.</title>
        <authorList>
            <person name="Goeker M."/>
        </authorList>
    </citation>
    <scope>NUCLEOTIDE SEQUENCE [LARGE SCALE GENOMIC DNA]</scope>
    <source>
        <strain evidence="1 2">DSM 105721</strain>
    </source>
</reference>
<keyword evidence="2" id="KW-1185">Reference proteome</keyword>
<dbReference type="Proteomes" id="UP000546007">
    <property type="component" value="Unassembled WGS sequence"/>
</dbReference>
<gene>
    <name evidence="1" type="ORF">GGR14_000716</name>
</gene>
<protein>
    <submittedName>
        <fullName evidence="1">Uncharacterized protein</fullName>
    </submittedName>
</protein>
<organism evidence="1 2">
    <name type="scientific">Butyricimonas faecihominis</name>
    <dbReference type="NCBI Taxonomy" id="1472416"/>
    <lineage>
        <taxon>Bacteria</taxon>
        <taxon>Pseudomonadati</taxon>
        <taxon>Bacteroidota</taxon>
        <taxon>Bacteroidia</taxon>
        <taxon>Bacteroidales</taxon>
        <taxon>Odoribacteraceae</taxon>
        <taxon>Butyricimonas</taxon>
    </lineage>
</organism>